<protein>
    <submittedName>
        <fullName evidence="2">Uncharacterized protein</fullName>
    </submittedName>
</protein>
<keyword evidence="1" id="KW-0732">Signal</keyword>
<evidence type="ECO:0000313" key="2">
    <source>
        <dbReference type="EMBL" id="KXN73863.1"/>
    </source>
</evidence>
<proteinExistence type="predicted"/>
<evidence type="ECO:0000313" key="3">
    <source>
        <dbReference type="Proteomes" id="UP000070444"/>
    </source>
</evidence>
<evidence type="ECO:0000256" key="1">
    <source>
        <dbReference type="SAM" id="SignalP"/>
    </source>
</evidence>
<keyword evidence="3" id="KW-1185">Reference proteome</keyword>
<gene>
    <name evidence="2" type="ORF">CONCODRAFT_83256</name>
</gene>
<sequence>MKFFAAVILAANAAIVSAWCGLTSTPSHIIIYRQTELKGEHQKIKSGDTCVNIKGSWKSARAASINDCRIYDTADCKGNSIRVDITGYRNPGFDIKAIKCPCDSDY</sequence>
<accession>A0A137PFT1</accession>
<dbReference type="Proteomes" id="UP000070444">
    <property type="component" value="Unassembled WGS sequence"/>
</dbReference>
<name>A0A137PFT1_CONC2</name>
<organism evidence="2 3">
    <name type="scientific">Conidiobolus coronatus (strain ATCC 28846 / CBS 209.66 / NRRL 28638)</name>
    <name type="common">Delacroixia coronata</name>
    <dbReference type="NCBI Taxonomy" id="796925"/>
    <lineage>
        <taxon>Eukaryota</taxon>
        <taxon>Fungi</taxon>
        <taxon>Fungi incertae sedis</taxon>
        <taxon>Zoopagomycota</taxon>
        <taxon>Entomophthoromycotina</taxon>
        <taxon>Entomophthoromycetes</taxon>
        <taxon>Entomophthorales</taxon>
        <taxon>Ancylistaceae</taxon>
        <taxon>Conidiobolus</taxon>
    </lineage>
</organism>
<dbReference type="EMBL" id="KQ964430">
    <property type="protein sequence ID" value="KXN73863.1"/>
    <property type="molecule type" value="Genomic_DNA"/>
</dbReference>
<reference evidence="2 3" key="1">
    <citation type="journal article" date="2015" name="Genome Biol. Evol.">
        <title>Phylogenomic analyses indicate that early fungi evolved digesting cell walls of algal ancestors of land plants.</title>
        <authorList>
            <person name="Chang Y."/>
            <person name="Wang S."/>
            <person name="Sekimoto S."/>
            <person name="Aerts A.L."/>
            <person name="Choi C."/>
            <person name="Clum A."/>
            <person name="LaButti K.M."/>
            <person name="Lindquist E.A."/>
            <person name="Yee Ngan C."/>
            <person name="Ohm R.A."/>
            <person name="Salamov A.A."/>
            <person name="Grigoriev I.V."/>
            <person name="Spatafora J.W."/>
            <person name="Berbee M.L."/>
        </authorList>
    </citation>
    <scope>NUCLEOTIDE SEQUENCE [LARGE SCALE GENOMIC DNA]</scope>
    <source>
        <strain evidence="2 3">NRRL 28638</strain>
    </source>
</reference>
<dbReference type="AlphaFoldDB" id="A0A137PFT1"/>
<feature type="signal peptide" evidence="1">
    <location>
        <begin position="1"/>
        <end position="18"/>
    </location>
</feature>
<feature type="chain" id="PRO_5007294805" evidence="1">
    <location>
        <begin position="19"/>
        <end position="106"/>
    </location>
</feature>